<protein>
    <submittedName>
        <fullName evidence="2">Serpin b3</fullName>
    </submittedName>
</protein>
<comment type="caution">
    <text evidence="2">The sequence shown here is derived from an EMBL/GenBank/DDBJ whole genome shotgun (WGS) entry which is preliminary data.</text>
</comment>
<dbReference type="OrthoDB" id="7552414at2759"/>
<accession>A0A0J7K0C0</accession>
<keyword evidence="1" id="KW-0732">Signal</keyword>
<dbReference type="AlphaFoldDB" id="A0A0J7K0C0"/>
<organism evidence="2 3">
    <name type="scientific">Lasius niger</name>
    <name type="common">Black garden ant</name>
    <dbReference type="NCBI Taxonomy" id="67767"/>
    <lineage>
        <taxon>Eukaryota</taxon>
        <taxon>Metazoa</taxon>
        <taxon>Ecdysozoa</taxon>
        <taxon>Arthropoda</taxon>
        <taxon>Hexapoda</taxon>
        <taxon>Insecta</taxon>
        <taxon>Pterygota</taxon>
        <taxon>Neoptera</taxon>
        <taxon>Endopterygota</taxon>
        <taxon>Hymenoptera</taxon>
        <taxon>Apocrita</taxon>
        <taxon>Aculeata</taxon>
        <taxon>Formicoidea</taxon>
        <taxon>Formicidae</taxon>
        <taxon>Formicinae</taxon>
        <taxon>Lasius</taxon>
        <taxon>Lasius</taxon>
    </lineage>
</organism>
<gene>
    <name evidence="2" type="ORF">RF55_19171</name>
</gene>
<proteinExistence type="predicted"/>
<feature type="chain" id="PRO_5005289929" evidence="1">
    <location>
        <begin position="25"/>
        <end position="195"/>
    </location>
</feature>
<dbReference type="EMBL" id="LBMM01018558">
    <property type="protein sequence ID" value="KMQ83759.1"/>
    <property type="molecule type" value="Genomic_DNA"/>
</dbReference>
<evidence type="ECO:0000256" key="1">
    <source>
        <dbReference type="SAM" id="SignalP"/>
    </source>
</evidence>
<name>A0A0J7K0C0_LASNI</name>
<dbReference type="PaxDb" id="67767-A0A0J7K0C0"/>
<keyword evidence="3" id="KW-1185">Reference proteome</keyword>
<sequence length="195" mass="22519">MFVTELPIIIKTATLFLLFPAVQSCIPNSWEIDQNISGLVERLTNKNKTNELRKVLDKQESSTKKLSTESLIYPDFFELENDLPLEELLELSKPDMASNIVDDKNQHFGGMHRAYFKVTSENVIAGAVNMLIYEKNKGSFKSIEETNYSEYKNSFVSLIYEKVSRSILFIGIINRNNELSEVSKRHAQRYFVEHK</sequence>
<evidence type="ECO:0000313" key="3">
    <source>
        <dbReference type="Proteomes" id="UP000036403"/>
    </source>
</evidence>
<evidence type="ECO:0000313" key="2">
    <source>
        <dbReference type="EMBL" id="KMQ83759.1"/>
    </source>
</evidence>
<dbReference type="Proteomes" id="UP000036403">
    <property type="component" value="Unassembled WGS sequence"/>
</dbReference>
<feature type="signal peptide" evidence="1">
    <location>
        <begin position="1"/>
        <end position="24"/>
    </location>
</feature>
<reference evidence="2 3" key="1">
    <citation type="submission" date="2015-04" db="EMBL/GenBank/DDBJ databases">
        <title>Lasius niger genome sequencing.</title>
        <authorList>
            <person name="Konorov E.A."/>
            <person name="Nikitin M.A."/>
            <person name="Kirill M.V."/>
            <person name="Chang P."/>
        </authorList>
    </citation>
    <scope>NUCLEOTIDE SEQUENCE [LARGE SCALE GENOMIC DNA]</scope>
    <source>
        <tissue evidence="2">Whole</tissue>
    </source>
</reference>